<organism evidence="1 2">
    <name type="scientific">Helicovermis profundi</name>
    <dbReference type="NCBI Taxonomy" id="3065157"/>
    <lineage>
        <taxon>Bacteria</taxon>
        <taxon>Bacillati</taxon>
        <taxon>Bacillota</taxon>
        <taxon>Clostridia</taxon>
        <taxon>Helicovermis</taxon>
    </lineage>
</organism>
<dbReference type="GO" id="GO:0009143">
    <property type="term" value="P:nucleoside triphosphate catabolic process"/>
    <property type="evidence" value="ECO:0007669"/>
    <property type="project" value="InterPro"/>
</dbReference>
<evidence type="ECO:0000313" key="1">
    <source>
        <dbReference type="EMBL" id="BEP27853.1"/>
    </source>
</evidence>
<dbReference type="AlphaFoldDB" id="A0AAU9E3N6"/>
<dbReference type="PIRSF" id="PIRSF029826">
    <property type="entry name" value="UCP029826_pph"/>
    <property type="match status" value="1"/>
</dbReference>
<dbReference type="Proteomes" id="UP001321786">
    <property type="component" value="Chromosome"/>
</dbReference>
<sequence>MDKLAEITKKIIDFRNKRNWKKFHTTENLSKSISIEAGELLEHFQWGDDYNNEEISEELADILIYSILMAESIDVNIFDIIEKKLIKNEKRFPVDRVYGTSGKNTKVIE</sequence>
<accession>A0AAU9E3N6</accession>
<dbReference type="Gene3D" id="1.10.287.1080">
    <property type="entry name" value="MazG-like"/>
    <property type="match status" value="1"/>
</dbReference>
<dbReference type="InterPro" id="IPR025984">
    <property type="entry name" value="DCTPP"/>
</dbReference>
<protein>
    <submittedName>
        <fullName evidence="1">Nucleotide pyrophosphohydrolase</fullName>
    </submittedName>
</protein>
<name>A0AAU9E3N6_9FIRM</name>
<dbReference type="CDD" id="cd11537">
    <property type="entry name" value="NTP-PPase_RS21-C6_like"/>
    <property type="match status" value="1"/>
</dbReference>
<dbReference type="Pfam" id="PF12643">
    <property type="entry name" value="MazG-like"/>
    <property type="match status" value="1"/>
</dbReference>
<dbReference type="PANTHER" id="PTHR46523">
    <property type="entry name" value="DCTP PYROPHOSPHATASE 1"/>
    <property type="match status" value="1"/>
</dbReference>
<dbReference type="EMBL" id="AP028654">
    <property type="protein sequence ID" value="BEP27853.1"/>
    <property type="molecule type" value="Genomic_DNA"/>
</dbReference>
<dbReference type="InterPro" id="IPR052555">
    <property type="entry name" value="dCTP_Pyrophosphatase"/>
</dbReference>
<gene>
    <name evidence="1" type="ORF">HLPR_01840</name>
</gene>
<evidence type="ECO:0000313" key="2">
    <source>
        <dbReference type="Proteomes" id="UP001321786"/>
    </source>
</evidence>
<keyword evidence="2" id="KW-1185">Reference proteome</keyword>
<dbReference type="SUPFAM" id="SSF101386">
    <property type="entry name" value="all-alpha NTP pyrophosphatases"/>
    <property type="match status" value="1"/>
</dbReference>
<dbReference type="GO" id="GO:0047429">
    <property type="term" value="F:nucleoside triphosphate diphosphatase activity"/>
    <property type="evidence" value="ECO:0007669"/>
    <property type="project" value="InterPro"/>
</dbReference>
<reference evidence="1 2" key="1">
    <citation type="submission" date="2023-08" db="EMBL/GenBank/DDBJ databases">
        <title>Helicovermis profunda gen. nov., sp. nov., a novel mesophilic, fermentative bacterium within the Bacillota from a deep-sea hydrothermal vent chimney.</title>
        <authorList>
            <person name="Miyazaki U."/>
            <person name="Mizutani D."/>
            <person name="Hashimoto Y."/>
            <person name="Tame A."/>
            <person name="Sawayama S."/>
            <person name="Miyazaki J."/>
            <person name="Takai K."/>
            <person name="Nakagawa S."/>
        </authorList>
    </citation>
    <scope>NUCLEOTIDE SEQUENCE [LARGE SCALE GENOMIC DNA]</scope>
    <source>
        <strain evidence="1 2">S502</strain>
    </source>
</reference>
<proteinExistence type="predicted"/>
<dbReference type="KEGG" id="hprf:HLPR_01840"/>
<dbReference type="PANTHER" id="PTHR46523:SF1">
    <property type="entry name" value="DCTP PYROPHOSPHATASE 1"/>
    <property type="match status" value="1"/>
</dbReference>
<dbReference type="RefSeq" id="WP_338536212.1">
    <property type="nucleotide sequence ID" value="NZ_AP028654.1"/>
</dbReference>